<feature type="compositionally biased region" description="Polar residues" evidence="1">
    <location>
        <begin position="57"/>
        <end position="67"/>
    </location>
</feature>
<evidence type="ECO:0000313" key="2">
    <source>
        <dbReference type="EMBL" id="PUU73162.1"/>
    </source>
</evidence>
<accession>A0A2T6ZCE0</accession>
<dbReference type="EMBL" id="NESQ01000408">
    <property type="protein sequence ID" value="PUU73162.1"/>
    <property type="molecule type" value="Genomic_DNA"/>
</dbReference>
<protein>
    <submittedName>
        <fullName evidence="2">Uncharacterized protein</fullName>
    </submittedName>
</protein>
<dbReference type="Proteomes" id="UP000244722">
    <property type="component" value="Unassembled WGS sequence"/>
</dbReference>
<feature type="region of interest" description="Disordered" evidence="1">
    <location>
        <begin position="14"/>
        <end position="43"/>
    </location>
</feature>
<dbReference type="AlphaFoldDB" id="A0A2T6ZCE0"/>
<organism evidence="2 3">
    <name type="scientific">Tuber borchii</name>
    <name type="common">White truffle</name>
    <dbReference type="NCBI Taxonomy" id="42251"/>
    <lineage>
        <taxon>Eukaryota</taxon>
        <taxon>Fungi</taxon>
        <taxon>Dikarya</taxon>
        <taxon>Ascomycota</taxon>
        <taxon>Pezizomycotina</taxon>
        <taxon>Pezizomycetes</taxon>
        <taxon>Pezizales</taxon>
        <taxon>Tuberaceae</taxon>
        <taxon>Tuber</taxon>
    </lineage>
</organism>
<feature type="region of interest" description="Disordered" evidence="1">
    <location>
        <begin position="57"/>
        <end position="95"/>
    </location>
</feature>
<evidence type="ECO:0000256" key="1">
    <source>
        <dbReference type="SAM" id="MobiDB-lite"/>
    </source>
</evidence>
<name>A0A2T6ZCE0_TUBBO</name>
<sequence>MPFLPRLITLPHSRRKAAHSTGLSVPTNPRRLTIDPPFTQSTYHPVTADQRTRTCTRVPVNSSSPPFTKTLHRATEPPRSAVPSEIAVGDPSVGC</sequence>
<evidence type="ECO:0000313" key="3">
    <source>
        <dbReference type="Proteomes" id="UP000244722"/>
    </source>
</evidence>
<reference evidence="2 3" key="1">
    <citation type="submission" date="2017-04" db="EMBL/GenBank/DDBJ databases">
        <title>Draft genome sequence of Tuber borchii Vittad., a whitish edible truffle.</title>
        <authorList>
            <consortium name="DOE Joint Genome Institute"/>
            <person name="Murat C."/>
            <person name="Kuo A."/>
            <person name="Barry K.W."/>
            <person name="Clum A."/>
            <person name="Dockter R.B."/>
            <person name="Fauchery L."/>
            <person name="Iotti M."/>
            <person name="Kohler A."/>
            <person name="Labutti K."/>
            <person name="Lindquist E.A."/>
            <person name="Lipzen A."/>
            <person name="Ohm R.A."/>
            <person name="Wang M."/>
            <person name="Grigoriev I.V."/>
            <person name="Zambonelli A."/>
            <person name="Martin F.M."/>
        </authorList>
    </citation>
    <scope>NUCLEOTIDE SEQUENCE [LARGE SCALE GENOMIC DNA]</scope>
    <source>
        <strain evidence="2 3">Tbo3840</strain>
    </source>
</reference>
<gene>
    <name evidence="2" type="ORF">B9Z19DRAFT_1095686</name>
</gene>
<keyword evidence="3" id="KW-1185">Reference proteome</keyword>
<comment type="caution">
    <text evidence="2">The sequence shown here is derived from an EMBL/GenBank/DDBJ whole genome shotgun (WGS) entry which is preliminary data.</text>
</comment>
<proteinExistence type="predicted"/>